<feature type="binding site" evidence="9 11">
    <location>
        <position position="129"/>
    </location>
    <ligand>
        <name>substrate</name>
    </ligand>
</feature>
<name>A0A0E2Z519_9GAMM</name>
<dbReference type="PANTHER" id="PTHR30511">
    <property type="entry name" value="ALANINE RACEMASE"/>
    <property type="match status" value="1"/>
</dbReference>
<dbReference type="SUPFAM" id="SSF51419">
    <property type="entry name" value="PLP-binding barrel"/>
    <property type="match status" value="1"/>
</dbReference>
<dbReference type="FunFam" id="2.40.37.10:FF:000002">
    <property type="entry name" value="Alanine racemase"/>
    <property type="match status" value="1"/>
</dbReference>
<dbReference type="PROSITE" id="PS00395">
    <property type="entry name" value="ALANINE_RACEMASE"/>
    <property type="match status" value="1"/>
</dbReference>
<dbReference type="Pfam" id="PF01168">
    <property type="entry name" value="Ala_racemase_N"/>
    <property type="match status" value="1"/>
</dbReference>
<feature type="active site" description="Proton acceptor; specific for D-alanine" evidence="9">
    <location>
        <position position="34"/>
    </location>
</feature>
<dbReference type="SMART" id="SM01005">
    <property type="entry name" value="Ala_racemase_C"/>
    <property type="match status" value="1"/>
</dbReference>
<comment type="similarity">
    <text evidence="4 9">Belongs to the alanine racemase family.</text>
</comment>
<keyword evidence="6 9" id="KW-0663">Pyridoxal phosphate</keyword>
<evidence type="ECO:0000256" key="11">
    <source>
        <dbReference type="PIRSR" id="PIRSR600821-52"/>
    </source>
</evidence>
<dbReference type="PRINTS" id="PR00992">
    <property type="entry name" value="ALARACEMASE"/>
</dbReference>
<dbReference type="InterPro" id="IPR029066">
    <property type="entry name" value="PLP-binding_barrel"/>
</dbReference>
<dbReference type="InterPro" id="IPR020622">
    <property type="entry name" value="Ala_racemase_pyridoxalP-BS"/>
</dbReference>
<dbReference type="InterPro" id="IPR009006">
    <property type="entry name" value="Ala_racemase/Decarboxylase_C"/>
</dbReference>
<comment type="function">
    <text evidence="9">Catalyzes the interconversion of L-alanine and D-alanine. May also act on other amino acids.</text>
</comment>
<protein>
    <recommendedName>
        <fullName evidence="5 9">Alanine racemase</fullName>
        <ecNumber evidence="5 9">5.1.1.1</ecNumber>
    </recommendedName>
</protein>
<sequence>MNFPQAIIDASALRHNLQRVRELAPRSQIMAVVKADGYGHGLTRVADVLVAADAFAVARLEEATALRQAGHRCPVVLLGGISDKEQLQLAAAHRLTLVVHEFAQLDLLERVRITSPLPVWVKADTGMHRLGFPPQVVAKAIARLRCCPAVASVVGLMSHLASADESEDFLTPIQLQTFEGIAAPGLLRSMANSAAVMVYPYAHFDWVRPGLMLYGASPFAHGTGAAVGLKSVMTLQTRLIAIHHLRPGDSIGYGATWVCPEAMTVGVAALGYGDGYPRHAVSGTPVLVNGRPVPLVGRVSMDMITLDLRTQPKAKVGDPVIAWGPNLPVEEVARHATTIPYELLCQVTGRVPRTME</sequence>
<dbReference type="InterPro" id="IPR011079">
    <property type="entry name" value="Ala_racemase_C"/>
</dbReference>
<evidence type="ECO:0000313" key="13">
    <source>
        <dbReference type="EMBL" id="KFI20828.1"/>
    </source>
</evidence>
<comment type="caution">
    <text evidence="13">The sequence shown here is derived from an EMBL/GenBank/DDBJ whole genome shotgun (WGS) entry which is preliminary data.</text>
</comment>
<comment type="pathway">
    <text evidence="8 9">Amino-acid biosynthesis; D-alanine biosynthesis; D-alanine from L-alanine: step 1/1.</text>
</comment>
<proteinExistence type="inferred from homology"/>
<comment type="pathway">
    <text evidence="3">Cell wall biogenesis; peptidoglycan biosynthesis.</text>
</comment>
<evidence type="ECO:0000256" key="2">
    <source>
        <dbReference type="ARBA" id="ARBA00001933"/>
    </source>
</evidence>
<dbReference type="InterPro" id="IPR000821">
    <property type="entry name" value="Ala_racemase"/>
</dbReference>
<dbReference type="InterPro" id="IPR001608">
    <property type="entry name" value="Ala_racemase_N"/>
</dbReference>
<evidence type="ECO:0000256" key="10">
    <source>
        <dbReference type="PIRSR" id="PIRSR600821-50"/>
    </source>
</evidence>
<evidence type="ECO:0000256" key="5">
    <source>
        <dbReference type="ARBA" id="ARBA00013089"/>
    </source>
</evidence>
<evidence type="ECO:0000256" key="1">
    <source>
        <dbReference type="ARBA" id="ARBA00000316"/>
    </source>
</evidence>
<dbReference type="Pfam" id="PF00842">
    <property type="entry name" value="Ala_racemase_C"/>
    <property type="match status" value="1"/>
</dbReference>
<evidence type="ECO:0000313" key="14">
    <source>
        <dbReference type="Proteomes" id="UP000028839"/>
    </source>
</evidence>
<dbReference type="GO" id="GO:0030632">
    <property type="term" value="P:D-alanine biosynthetic process"/>
    <property type="evidence" value="ECO:0007669"/>
    <property type="project" value="UniProtKB-UniRule"/>
</dbReference>
<organism evidence="13 14">
    <name type="scientific">Nitrosococcus oceani C-27</name>
    <dbReference type="NCBI Taxonomy" id="314279"/>
    <lineage>
        <taxon>Bacteria</taxon>
        <taxon>Pseudomonadati</taxon>
        <taxon>Pseudomonadota</taxon>
        <taxon>Gammaproteobacteria</taxon>
        <taxon>Chromatiales</taxon>
        <taxon>Chromatiaceae</taxon>
        <taxon>Nitrosococcus</taxon>
    </lineage>
</organism>
<dbReference type="AlphaFoldDB" id="A0A0E2Z519"/>
<evidence type="ECO:0000256" key="4">
    <source>
        <dbReference type="ARBA" id="ARBA00007880"/>
    </source>
</evidence>
<dbReference type="EMBL" id="JPGN01000008">
    <property type="protein sequence ID" value="KFI20828.1"/>
    <property type="molecule type" value="Genomic_DNA"/>
</dbReference>
<dbReference type="SMR" id="A0A0E2Z519"/>
<dbReference type="Gene3D" id="2.40.37.10">
    <property type="entry name" value="Lyase, Ornithine Decarboxylase, Chain A, domain 1"/>
    <property type="match status" value="1"/>
</dbReference>
<dbReference type="UniPathway" id="UPA00042">
    <property type="reaction ID" value="UER00497"/>
</dbReference>
<feature type="active site" description="Proton acceptor; specific for L-alanine" evidence="9">
    <location>
        <position position="253"/>
    </location>
</feature>
<dbReference type="FunFam" id="3.20.20.10:FF:000002">
    <property type="entry name" value="Alanine racemase"/>
    <property type="match status" value="1"/>
</dbReference>
<dbReference type="HAMAP" id="MF_01201">
    <property type="entry name" value="Ala_racemase"/>
    <property type="match status" value="1"/>
</dbReference>
<accession>A0A0E2Z519</accession>
<dbReference type="CDD" id="cd06827">
    <property type="entry name" value="PLPDE_III_AR_proteobact"/>
    <property type="match status" value="1"/>
</dbReference>
<dbReference type="HOGENOM" id="CLU_028393_1_0_6"/>
<reference evidence="13 14" key="1">
    <citation type="submission" date="2014-07" db="EMBL/GenBank/DDBJ databases">
        <title>Comparative analysis of Nitrosococcus oceani genome inventories of strains from Pacific and Atlantic gyres.</title>
        <authorList>
            <person name="Lim C.K."/>
            <person name="Wang L."/>
            <person name="Sayavedra-Soto L.A."/>
            <person name="Klotz M.G."/>
        </authorList>
    </citation>
    <scope>NUCLEOTIDE SEQUENCE [LARGE SCALE GENOMIC DNA]</scope>
    <source>
        <strain evidence="13 14">C-27</strain>
    </source>
</reference>
<evidence type="ECO:0000259" key="12">
    <source>
        <dbReference type="SMART" id="SM01005"/>
    </source>
</evidence>
<feature type="binding site" evidence="9 11">
    <location>
        <position position="301"/>
    </location>
    <ligand>
        <name>substrate</name>
    </ligand>
</feature>
<evidence type="ECO:0000256" key="3">
    <source>
        <dbReference type="ARBA" id="ARBA00004752"/>
    </source>
</evidence>
<dbReference type="NCBIfam" id="TIGR00492">
    <property type="entry name" value="alr"/>
    <property type="match status" value="1"/>
</dbReference>
<evidence type="ECO:0000256" key="6">
    <source>
        <dbReference type="ARBA" id="ARBA00022898"/>
    </source>
</evidence>
<dbReference type="GO" id="GO:0005829">
    <property type="term" value="C:cytosol"/>
    <property type="evidence" value="ECO:0007669"/>
    <property type="project" value="TreeGrafter"/>
</dbReference>
<dbReference type="Gene3D" id="3.20.20.10">
    <property type="entry name" value="Alanine racemase"/>
    <property type="match status" value="1"/>
</dbReference>
<dbReference type="PANTHER" id="PTHR30511:SF4">
    <property type="entry name" value="ALANINE RACEMASE, BIOSYNTHETIC"/>
    <property type="match status" value="1"/>
</dbReference>
<dbReference type="EC" id="5.1.1.1" evidence="5 9"/>
<keyword evidence="7 9" id="KW-0413">Isomerase</keyword>
<evidence type="ECO:0000256" key="8">
    <source>
        <dbReference type="ARBA" id="ARBA00037912"/>
    </source>
</evidence>
<gene>
    <name evidence="13" type="primary">alr</name>
    <name evidence="13" type="ORF">IB75_01145</name>
</gene>
<comment type="catalytic activity">
    <reaction evidence="1 9">
        <text>L-alanine = D-alanine</text>
        <dbReference type="Rhea" id="RHEA:20249"/>
        <dbReference type="ChEBI" id="CHEBI:57416"/>
        <dbReference type="ChEBI" id="CHEBI:57972"/>
        <dbReference type="EC" id="5.1.1.1"/>
    </reaction>
</comment>
<dbReference type="OrthoDB" id="9813814at2"/>
<dbReference type="GO" id="GO:0008784">
    <property type="term" value="F:alanine racemase activity"/>
    <property type="evidence" value="ECO:0007669"/>
    <property type="project" value="UniProtKB-UniRule"/>
</dbReference>
<evidence type="ECO:0000256" key="7">
    <source>
        <dbReference type="ARBA" id="ARBA00023235"/>
    </source>
</evidence>
<dbReference type="SUPFAM" id="SSF50621">
    <property type="entry name" value="Alanine racemase C-terminal domain-like"/>
    <property type="match status" value="1"/>
</dbReference>
<dbReference type="Proteomes" id="UP000028839">
    <property type="component" value="Unassembled WGS sequence"/>
</dbReference>
<comment type="cofactor">
    <cofactor evidence="2 9 10">
        <name>pyridoxal 5'-phosphate</name>
        <dbReference type="ChEBI" id="CHEBI:597326"/>
    </cofactor>
</comment>
<feature type="domain" description="Alanine racemase C-terminal" evidence="12">
    <location>
        <begin position="232"/>
        <end position="356"/>
    </location>
</feature>
<feature type="modified residue" description="N6-(pyridoxal phosphate)lysine" evidence="9 10">
    <location>
        <position position="34"/>
    </location>
</feature>
<dbReference type="GO" id="GO:0030170">
    <property type="term" value="F:pyridoxal phosphate binding"/>
    <property type="evidence" value="ECO:0007669"/>
    <property type="project" value="UniProtKB-UniRule"/>
</dbReference>
<evidence type="ECO:0000256" key="9">
    <source>
        <dbReference type="HAMAP-Rule" id="MF_01201"/>
    </source>
</evidence>